<dbReference type="EC" id="1.21.98.1" evidence="6"/>
<keyword evidence="5 6" id="KW-0411">Iron-sulfur</keyword>
<dbReference type="Pfam" id="PF19288">
    <property type="entry name" value="CofH_C"/>
    <property type="match status" value="1"/>
</dbReference>
<dbReference type="GO" id="GO:0046992">
    <property type="term" value="F:oxidoreductase activity, acting on X-H and Y-H to form an X-Y bond"/>
    <property type="evidence" value="ECO:0007669"/>
    <property type="project" value="UniProtKB-UniRule"/>
</dbReference>
<comment type="function">
    <text evidence="6">Radical SAM enzyme that catalyzes the cyclization of dehypoxanthine futalosine (DHFL) into cyclic dehypoxanthine futalosine (CDHFL), a step in the biosynthesis of menaquinone (MK, vitamin K2).</text>
</comment>
<dbReference type="InterPro" id="IPR013785">
    <property type="entry name" value="Aldolase_TIM"/>
</dbReference>
<dbReference type="SFLD" id="SFLDG01064">
    <property type="entry name" value="F420__menaquinone_cofactor_bio"/>
    <property type="match status" value="2"/>
</dbReference>
<feature type="binding site" evidence="8">
    <location>
        <position position="86"/>
    </location>
    <ligand>
        <name>S-adenosyl-L-methionine</name>
        <dbReference type="ChEBI" id="CHEBI:59789"/>
    </ligand>
</feature>
<dbReference type="GO" id="GO:0016765">
    <property type="term" value="F:transferase activity, transferring alkyl or aryl (other than methyl) groups"/>
    <property type="evidence" value="ECO:0007669"/>
    <property type="project" value="InterPro"/>
</dbReference>
<keyword evidence="3 6" id="KW-0479">Metal-binding</keyword>
<dbReference type="PANTHER" id="PTHR43076">
    <property type="entry name" value="FO SYNTHASE (COFH)"/>
    <property type="match status" value="1"/>
</dbReference>
<dbReference type="InterPro" id="IPR020050">
    <property type="entry name" value="FO_synthase_su2"/>
</dbReference>
<comment type="caution">
    <text evidence="10">The sequence shown here is derived from an EMBL/GenBank/DDBJ whole genome shotgun (WGS) entry which is preliminary data.</text>
</comment>
<protein>
    <recommendedName>
        <fullName evidence="6">Cyclic dehypoxanthine futalosine synthase</fullName>
        <shortName evidence="6">Cyclic DHFL synthase</shortName>
        <ecNumber evidence="6">1.21.98.1</ecNumber>
    </recommendedName>
    <alternativeName>
        <fullName evidence="6">Dehypoxanthine futalosine cyclase</fullName>
        <shortName evidence="6">DHFL cyclase</shortName>
    </alternativeName>
    <alternativeName>
        <fullName evidence="6">Menaquinone biosynthetic enzyme MqnC</fullName>
    </alternativeName>
</protein>
<dbReference type="NCBIfam" id="TIGR00423">
    <property type="entry name" value="CofH family radical SAM protein"/>
    <property type="match status" value="1"/>
</dbReference>
<dbReference type="GO" id="GO:0051539">
    <property type="term" value="F:4 iron, 4 sulfur cluster binding"/>
    <property type="evidence" value="ECO:0007669"/>
    <property type="project" value="UniProtKB-KW"/>
</dbReference>
<dbReference type="GO" id="GO:0044689">
    <property type="term" value="F:7,8-didemethyl-8-hydroxy-5-deazariboflavin synthase activity"/>
    <property type="evidence" value="ECO:0007669"/>
    <property type="project" value="TreeGrafter"/>
</dbReference>
<keyword evidence="2 6" id="KW-0949">S-adenosyl-L-methionine</keyword>
<dbReference type="PROSITE" id="PS51918">
    <property type="entry name" value="RADICAL_SAM"/>
    <property type="match status" value="1"/>
</dbReference>
<comment type="similarity">
    <text evidence="6">Belongs to the radical SAM superfamily. MqnC family.</text>
</comment>
<evidence type="ECO:0000256" key="1">
    <source>
        <dbReference type="ARBA" id="ARBA00022485"/>
    </source>
</evidence>
<dbReference type="EMBL" id="JACPRF010000176">
    <property type="protein sequence ID" value="MBI2876367.1"/>
    <property type="molecule type" value="Genomic_DNA"/>
</dbReference>
<dbReference type="SFLD" id="SFLDG01389">
    <property type="entry name" value="menaquinone_synthsis_involved"/>
    <property type="match status" value="2"/>
</dbReference>
<dbReference type="PANTHER" id="PTHR43076:SF1">
    <property type="entry name" value="LIPOYL SYNTHASE 2"/>
    <property type="match status" value="1"/>
</dbReference>
<dbReference type="SFLD" id="SFLDF00343">
    <property type="entry name" value="aminofutalosine_synthase_(mqnE"/>
    <property type="match status" value="1"/>
</dbReference>
<organism evidence="10 11">
    <name type="scientific">Tectimicrobiota bacterium</name>
    <dbReference type="NCBI Taxonomy" id="2528274"/>
    <lineage>
        <taxon>Bacteria</taxon>
        <taxon>Pseudomonadati</taxon>
        <taxon>Nitrospinota/Tectimicrobiota group</taxon>
        <taxon>Candidatus Tectimicrobiota</taxon>
    </lineage>
</organism>
<keyword evidence="6" id="KW-0474">Menaquinone biosynthesis</keyword>
<dbReference type="InterPro" id="IPR022431">
    <property type="entry name" value="Cyclic_DHFL_synthase_mqnC"/>
</dbReference>
<feature type="binding site" evidence="8">
    <location>
        <position position="324"/>
    </location>
    <ligand>
        <name>(3R)-3-methyl-D-ornithine</name>
        <dbReference type="ChEBI" id="CHEBI:64642"/>
    </ligand>
</feature>
<evidence type="ECO:0000256" key="4">
    <source>
        <dbReference type="ARBA" id="ARBA00023004"/>
    </source>
</evidence>
<dbReference type="Pfam" id="PF04055">
    <property type="entry name" value="Radical_SAM"/>
    <property type="match status" value="1"/>
</dbReference>
<comment type="cofactor">
    <cofactor evidence="6 7">
        <name>[4Fe-4S] cluster</name>
        <dbReference type="ChEBI" id="CHEBI:49883"/>
    </cofactor>
    <text evidence="6 7">Binds 1 [4Fe-4S] cluster. The cluster is coordinated with 3 cysteines and an exchangeable S-adenosyl-L-methionine.</text>
</comment>
<dbReference type="InterPro" id="IPR007197">
    <property type="entry name" value="rSAM"/>
</dbReference>
<evidence type="ECO:0000256" key="3">
    <source>
        <dbReference type="ARBA" id="ARBA00022723"/>
    </source>
</evidence>
<comment type="pathway">
    <text evidence="6">Quinol/quinone metabolism; menaquinone biosynthesis.</text>
</comment>
<keyword evidence="6" id="KW-0560">Oxidoreductase</keyword>
<dbReference type="Proteomes" id="UP000769766">
    <property type="component" value="Unassembled WGS sequence"/>
</dbReference>
<evidence type="ECO:0000256" key="6">
    <source>
        <dbReference type="HAMAP-Rule" id="MF_00992"/>
    </source>
</evidence>
<dbReference type="PIRSF" id="PIRSF004762">
    <property type="entry name" value="CHP00423"/>
    <property type="match status" value="1"/>
</dbReference>
<dbReference type="GO" id="GO:0005506">
    <property type="term" value="F:iron ion binding"/>
    <property type="evidence" value="ECO:0007669"/>
    <property type="project" value="UniProtKB-UniRule"/>
</dbReference>
<feature type="domain" description="Radical SAM core" evidence="9">
    <location>
        <begin position="66"/>
        <end position="294"/>
    </location>
</feature>
<evidence type="ECO:0000256" key="5">
    <source>
        <dbReference type="ARBA" id="ARBA00023014"/>
    </source>
</evidence>
<dbReference type="InterPro" id="IPR034405">
    <property type="entry name" value="F420"/>
</dbReference>
<dbReference type="InterPro" id="IPR045567">
    <property type="entry name" value="CofH/MnqC-like_C"/>
</dbReference>
<name>A0A932CPJ2_UNCTE</name>
<evidence type="ECO:0000259" key="9">
    <source>
        <dbReference type="PROSITE" id="PS51918"/>
    </source>
</evidence>
<evidence type="ECO:0000313" key="10">
    <source>
        <dbReference type="EMBL" id="MBI2876367.1"/>
    </source>
</evidence>
<dbReference type="NCBIfam" id="TIGR03699">
    <property type="entry name" value="menaquin_MqnC"/>
    <property type="match status" value="1"/>
</dbReference>
<sequence length="368" mass="40729">MSGRMVDAIQFPALHLRGELEEKILAGERIDREEALALYHACDLLSLGAMAHALSLARRPHAREVVTYVVDRNINYTNVCLSQCRFCAFWRPPGHPEAYVISWPQLAAKLEETLALGGNQILLQGGLHPELDLGFYEELLARIRASYPIHVHGFSPPEILHIARQSRRSVPEVLKRLKAAGLGSIPGGGAEVLVDRVRTEISPQKCTAREWLGVMEAAHRLGLRTTATMMFGQRETVAERIEHLLAVRALQDRTGGFTAFIPWPFQPQNTALGGESTSALDYLKTLALSRIVLDNFANLQASWVTQGPQVGQIALLFGANDLGSTMIEENVVRAAGTAYCLAEAELRRLIADLGLLPRRRNVFYELLD</sequence>
<evidence type="ECO:0000256" key="2">
    <source>
        <dbReference type="ARBA" id="ARBA00022691"/>
    </source>
</evidence>
<dbReference type="SFLD" id="SFLDF00342">
    <property type="entry name" value="cyclic_dehypoxanthine_futalosi"/>
    <property type="match status" value="1"/>
</dbReference>
<dbReference type="InterPro" id="IPR058240">
    <property type="entry name" value="rSAM_sf"/>
</dbReference>
<comment type="catalytic activity">
    <reaction evidence="6">
        <text>dehypoxanthine futalosine + S-adenosyl-L-methionine = cyclic dehypoxanthinylfutalosinate + 5'-deoxyadenosine + L-methionine + H(+)</text>
        <dbReference type="Rhea" id="RHEA:33083"/>
        <dbReference type="ChEBI" id="CHEBI:15378"/>
        <dbReference type="ChEBI" id="CHEBI:17319"/>
        <dbReference type="ChEBI" id="CHEBI:57844"/>
        <dbReference type="ChEBI" id="CHEBI:58864"/>
        <dbReference type="ChEBI" id="CHEBI:59789"/>
        <dbReference type="ChEBI" id="CHEBI:64270"/>
        <dbReference type="EC" id="1.21.98.1"/>
    </reaction>
</comment>
<dbReference type="Gene3D" id="3.20.20.70">
    <property type="entry name" value="Aldolase class I"/>
    <property type="match status" value="1"/>
</dbReference>
<feature type="binding site" evidence="6 7">
    <location>
        <position position="87"/>
    </location>
    <ligand>
        <name>[4Fe-4S] cluster</name>
        <dbReference type="ChEBI" id="CHEBI:49883"/>
        <note>4Fe-4S-S-AdoMet</note>
    </ligand>
</feature>
<evidence type="ECO:0000256" key="7">
    <source>
        <dbReference type="PIRSR" id="PIRSR004762-1"/>
    </source>
</evidence>
<gene>
    <name evidence="6 10" type="primary">mqnC</name>
    <name evidence="10" type="ORF">HYY20_05750</name>
</gene>
<feature type="binding site" evidence="8">
    <location>
        <position position="155"/>
    </location>
    <ligand>
        <name>(3R)-3-methyl-D-ornithine</name>
        <dbReference type="ChEBI" id="CHEBI:64642"/>
    </ligand>
</feature>
<dbReference type="SFLD" id="SFLDS00029">
    <property type="entry name" value="Radical_SAM"/>
    <property type="match status" value="2"/>
</dbReference>
<reference evidence="10" key="1">
    <citation type="submission" date="2020-07" db="EMBL/GenBank/DDBJ databases">
        <title>Huge and variable diversity of episymbiotic CPR bacteria and DPANN archaea in groundwater ecosystems.</title>
        <authorList>
            <person name="He C.Y."/>
            <person name="Keren R."/>
            <person name="Whittaker M."/>
            <person name="Farag I.F."/>
            <person name="Doudna J."/>
            <person name="Cate J.H.D."/>
            <person name="Banfield J.F."/>
        </authorList>
    </citation>
    <scope>NUCLEOTIDE SEQUENCE</scope>
    <source>
        <strain evidence="10">NC_groundwater_672_Ag_B-0.1um_62_36</strain>
    </source>
</reference>
<dbReference type="SUPFAM" id="SSF102114">
    <property type="entry name" value="Radical SAM enzymes"/>
    <property type="match status" value="1"/>
</dbReference>
<feature type="binding site" evidence="6 7">
    <location>
        <position position="80"/>
    </location>
    <ligand>
        <name>[4Fe-4S] cluster</name>
        <dbReference type="ChEBI" id="CHEBI:49883"/>
        <note>4Fe-4S-S-AdoMet</note>
    </ligand>
</feature>
<feature type="binding site" evidence="8">
    <location>
        <position position="302"/>
    </location>
    <ligand>
        <name>(3R)-3-methyl-D-ornithine</name>
        <dbReference type="ChEBI" id="CHEBI:64642"/>
    </ligand>
</feature>
<feature type="binding site" evidence="8">
    <location>
        <position position="191"/>
    </location>
    <ligand>
        <name>S-adenosyl-L-methionine</name>
        <dbReference type="ChEBI" id="CHEBI:59789"/>
    </ligand>
</feature>
<dbReference type="AlphaFoldDB" id="A0A932CPJ2"/>
<keyword evidence="1 6" id="KW-0004">4Fe-4S</keyword>
<proteinExistence type="inferred from homology"/>
<evidence type="ECO:0000256" key="8">
    <source>
        <dbReference type="PIRSR" id="PIRSR004762-2"/>
    </source>
</evidence>
<dbReference type="HAMAP" id="MF_00992">
    <property type="entry name" value="MqnC"/>
    <property type="match status" value="1"/>
</dbReference>
<evidence type="ECO:0000313" key="11">
    <source>
        <dbReference type="Proteomes" id="UP000769766"/>
    </source>
</evidence>
<keyword evidence="4 6" id="KW-0408">Iron</keyword>
<feature type="binding site" evidence="6 7">
    <location>
        <position position="84"/>
    </location>
    <ligand>
        <name>[4Fe-4S] cluster</name>
        <dbReference type="ChEBI" id="CHEBI:49883"/>
        <note>4Fe-4S-S-AdoMet</note>
    </ligand>
</feature>
<dbReference type="GO" id="GO:0009234">
    <property type="term" value="P:menaquinone biosynthetic process"/>
    <property type="evidence" value="ECO:0007669"/>
    <property type="project" value="UniProtKB-UniRule"/>
</dbReference>
<accession>A0A932CPJ2</accession>